<dbReference type="EMBL" id="JAOYOD010000001">
    <property type="protein sequence ID" value="MCV9388062.1"/>
    <property type="molecule type" value="Genomic_DNA"/>
</dbReference>
<gene>
    <name evidence="1" type="ORF">N7U62_15375</name>
</gene>
<dbReference type="PROSITE" id="PS51257">
    <property type="entry name" value="PROKAR_LIPOPROTEIN"/>
    <property type="match status" value="1"/>
</dbReference>
<reference evidence="1 2" key="1">
    <citation type="submission" date="2022-10" db="EMBL/GenBank/DDBJ databases">
        <title>Comparative genomics and taxonomic characterization of three novel marine species of genus Reichenbachiella exhibiting antioxidant and polysaccharide degradation activities.</title>
        <authorList>
            <person name="Muhammad N."/>
            <person name="Lee Y.-J."/>
            <person name="Ko J."/>
            <person name="Kim S.-G."/>
        </authorList>
    </citation>
    <scope>NUCLEOTIDE SEQUENCE [LARGE SCALE GENOMIC DNA]</scope>
    <source>
        <strain evidence="1 2">ABR2-5</strain>
    </source>
</reference>
<dbReference type="RefSeq" id="WP_264138886.1">
    <property type="nucleotide sequence ID" value="NZ_JAOYOD010000001.1"/>
</dbReference>
<accession>A0ABT3CWH5</accession>
<dbReference type="Proteomes" id="UP001300692">
    <property type="component" value="Unassembled WGS sequence"/>
</dbReference>
<dbReference type="Pfam" id="PF14054">
    <property type="entry name" value="DUF4249"/>
    <property type="match status" value="1"/>
</dbReference>
<evidence type="ECO:0000313" key="2">
    <source>
        <dbReference type="Proteomes" id="UP001300692"/>
    </source>
</evidence>
<name>A0ABT3CWH5_9BACT</name>
<protein>
    <submittedName>
        <fullName evidence="1">DUF4249 domain-containing protein</fullName>
    </submittedName>
</protein>
<dbReference type="InterPro" id="IPR025345">
    <property type="entry name" value="DUF4249"/>
</dbReference>
<organism evidence="1 2">
    <name type="scientific">Reichenbachiella ulvae</name>
    <dbReference type="NCBI Taxonomy" id="2980104"/>
    <lineage>
        <taxon>Bacteria</taxon>
        <taxon>Pseudomonadati</taxon>
        <taxon>Bacteroidota</taxon>
        <taxon>Cytophagia</taxon>
        <taxon>Cytophagales</taxon>
        <taxon>Reichenbachiellaceae</taxon>
        <taxon>Reichenbachiella</taxon>
    </lineage>
</organism>
<evidence type="ECO:0000313" key="1">
    <source>
        <dbReference type="EMBL" id="MCV9388062.1"/>
    </source>
</evidence>
<comment type="caution">
    <text evidence="1">The sequence shown here is derived from an EMBL/GenBank/DDBJ whole genome shotgun (WGS) entry which is preliminary data.</text>
</comment>
<sequence>MKGTLKYIVIFSLILFGCDLERELDIQNVDIERQYFIECYLQPDSLFNLSATEVSPIFEDFILDYSLDFDVFIIEQDTVELLQSLFIEDETGYIYNFGSGRRLRPEANQVDLLVVSPQGDSIRGFTKVPSSIDILEANWTDNQISIQFESSDNPQENYFLYIINYQVENQGERPQEKNELTYLDYSFLEERQTLNAVIDSDSLSLSSEVDVTLMRVTRENFRYQKSLDAAKNASQDNVTFPSPLEGNIMGGLGIFTCFTQDHRLLIRSDNP</sequence>
<keyword evidence="2" id="KW-1185">Reference proteome</keyword>
<proteinExistence type="predicted"/>